<gene>
    <name evidence="7" type="ORF">MNBD_NITROSPINAE02-1763</name>
</gene>
<dbReference type="InterPro" id="IPR007197">
    <property type="entry name" value="rSAM"/>
</dbReference>
<dbReference type="InterPro" id="IPR013785">
    <property type="entry name" value="Aldolase_TIM"/>
</dbReference>
<dbReference type="GO" id="GO:0051539">
    <property type="term" value="F:4 iron, 4 sulfur cluster binding"/>
    <property type="evidence" value="ECO:0007669"/>
    <property type="project" value="UniProtKB-KW"/>
</dbReference>
<keyword evidence="4" id="KW-0408">Iron</keyword>
<dbReference type="Gene3D" id="3.20.20.70">
    <property type="entry name" value="Aldolase class I"/>
    <property type="match status" value="1"/>
</dbReference>
<dbReference type="InterPro" id="IPR058240">
    <property type="entry name" value="rSAM_sf"/>
</dbReference>
<evidence type="ECO:0000256" key="2">
    <source>
        <dbReference type="ARBA" id="ARBA00022691"/>
    </source>
</evidence>
<name>A0A3B1BZH7_9ZZZZ</name>
<dbReference type="CDD" id="cd01335">
    <property type="entry name" value="Radical_SAM"/>
    <property type="match status" value="1"/>
</dbReference>
<dbReference type="GO" id="GO:0046872">
    <property type="term" value="F:metal ion binding"/>
    <property type="evidence" value="ECO:0007669"/>
    <property type="project" value="UniProtKB-KW"/>
</dbReference>
<reference evidence="7" key="1">
    <citation type="submission" date="2018-06" db="EMBL/GenBank/DDBJ databases">
        <authorList>
            <person name="Zhirakovskaya E."/>
        </authorList>
    </citation>
    <scope>NUCLEOTIDE SEQUENCE</scope>
</reference>
<dbReference type="InterPro" id="IPR034466">
    <property type="entry name" value="Methyltransferase_Class_B"/>
</dbReference>
<dbReference type="Gene3D" id="3.40.50.280">
    <property type="entry name" value="Cobalamin-binding domain"/>
    <property type="match status" value="1"/>
</dbReference>
<dbReference type="SUPFAM" id="SSF102114">
    <property type="entry name" value="Radical SAM enzymes"/>
    <property type="match status" value="1"/>
</dbReference>
<dbReference type="SFLD" id="SFLDS00029">
    <property type="entry name" value="Radical_SAM"/>
    <property type="match status" value="1"/>
</dbReference>
<accession>A0A3B1BZH7</accession>
<dbReference type="SFLD" id="SFLDG01123">
    <property type="entry name" value="methyltransferase_(Class_B)"/>
    <property type="match status" value="1"/>
</dbReference>
<evidence type="ECO:0000256" key="5">
    <source>
        <dbReference type="ARBA" id="ARBA00023014"/>
    </source>
</evidence>
<dbReference type="PANTHER" id="PTHR43409">
    <property type="entry name" value="ANAEROBIC MAGNESIUM-PROTOPORPHYRIN IX MONOMETHYL ESTER CYCLASE-RELATED"/>
    <property type="match status" value="1"/>
</dbReference>
<dbReference type="AlphaFoldDB" id="A0A3B1BZH7"/>
<keyword evidence="3" id="KW-0479">Metal-binding</keyword>
<dbReference type="SMART" id="SM00729">
    <property type="entry name" value="Elp3"/>
    <property type="match status" value="1"/>
</dbReference>
<dbReference type="PROSITE" id="PS51918">
    <property type="entry name" value="RADICAL_SAM"/>
    <property type="match status" value="1"/>
</dbReference>
<dbReference type="SFLD" id="SFLDG01082">
    <property type="entry name" value="B12-binding_domain_containing"/>
    <property type="match status" value="1"/>
</dbReference>
<comment type="cofactor">
    <cofactor evidence="1">
        <name>[4Fe-4S] cluster</name>
        <dbReference type="ChEBI" id="CHEBI:49883"/>
    </cofactor>
</comment>
<dbReference type="EMBL" id="UOGE01000089">
    <property type="protein sequence ID" value="VAX23706.1"/>
    <property type="molecule type" value="Genomic_DNA"/>
</dbReference>
<evidence type="ECO:0000313" key="7">
    <source>
        <dbReference type="EMBL" id="VAX23706.1"/>
    </source>
</evidence>
<evidence type="ECO:0000256" key="4">
    <source>
        <dbReference type="ARBA" id="ARBA00023004"/>
    </source>
</evidence>
<dbReference type="InterPro" id="IPR051198">
    <property type="entry name" value="BchE-like"/>
</dbReference>
<sequence>MKAVLTNLSGVKEVDGGIVHHVKAGSRWPMTVGYTKAVDYYPFPFYLAYSAALLKRDIKEIEVTGVDGVVNDYTSGELFSELVKIGIGKEDILIVEVTLITLKDDLAFLEKVKEEFKCVIILCGVYASIFRDAVLKDNSFIDYAIYGEYELSLKLLVQRLVEGRADSLNNIEGLITRGDDGGVKSHSQMAKITDLAELPFPDRNIFPPALYADFSFHSPCVAITATRGCPAGCIYCVERHAIYNSPRYRMRPYKDVVDEMEHCIEKYGAKQFYFDDMSFVVNKKYVKNICNEILKRKMNIPWTCMGDAMFVDYDTLEVMAKAGCIGMKFGVESADEKILERIGKPLNLDKARQVVKWCQRLGIFTHATFCLGLPGETETTIRKTVRFIKTLKADTAQVSKAVPYPGTPMYEWAKKEGYIVTDDLESYDGSLKSVLSYPQLTGDKIDQWYGLISKKLARNKIYAYLKRPMSAFQILYGLYKEKGLTKTVQALSALFFRAV</sequence>
<dbReference type="Pfam" id="PF04055">
    <property type="entry name" value="Radical_SAM"/>
    <property type="match status" value="1"/>
</dbReference>
<evidence type="ECO:0000256" key="3">
    <source>
        <dbReference type="ARBA" id="ARBA00022723"/>
    </source>
</evidence>
<keyword evidence="2" id="KW-0949">S-adenosyl-L-methionine</keyword>
<dbReference type="PANTHER" id="PTHR43409:SF16">
    <property type="entry name" value="SLR0320 PROTEIN"/>
    <property type="match status" value="1"/>
</dbReference>
<organism evidence="7">
    <name type="scientific">hydrothermal vent metagenome</name>
    <dbReference type="NCBI Taxonomy" id="652676"/>
    <lineage>
        <taxon>unclassified sequences</taxon>
        <taxon>metagenomes</taxon>
        <taxon>ecological metagenomes</taxon>
    </lineage>
</organism>
<protein>
    <recommendedName>
        <fullName evidence="6">Radical SAM core domain-containing protein</fullName>
    </recommendedName>
</protein>
<feature type="domain" description="Radical SAM core" evidence="6">
    <location>
        <begin position="215"/>
        <end position="443"/>
    </location>
</feature>
<dbReference type="GO" id="GO:0003824">
    <property type="term" value="F:catalytic activity"/>
    <property type="evidence" value="ECO:0007669"/>
    <property type="project" value="InterPro"/>
</dbReference>
<proteinExistence type="predicted"/>
<dbReference type="InterPro" id="IPR006638">
    <property type="entry name" value="Elp3/MiaA/NifB-like_rSAM"/>
</dbReference>
<dbReference type="GO" id="GO:0005829">
    <property type="term" value="C:cytosol"/>
    <property type="evidence" value="ECO:0007669"/>
    <property type="project" value="TreeGrafter"/>
</dbReference>
<evidence type="ECO:0000256" key="1">
    <source>
        <dbReference type="ARBA" id="ARBA00001966"/>
    </source>
</evidence>
<evidence type="ECO:0000259" key="6">
    <source>
        <dbReference type="PROSITE" id="PS51918"/>
    </source>
</evidence>
<keyword evidence="5" id="KW-0411">Iron-sulfur</keyword>